<accession>A0A0F9J9I9</accession>
<dbReference type="AlphaFoldDB" id="A0A0F9J9I9"/>
<gene>
    <name evidence="1" type="ORF">LCGC14_1557420</name>
</gene>
<reference evidence="1" key="1">
    <citation type="journal article" date="2015" name="Nature">
        <title>Complex archaea that bridge the gap between prokaryotes and eukaryotes.</title>
        <authorList>
            <person name="Spang A."/>
            <person name="Saw J.H."/>
            <person name="Jorgensen S.L."/>
            <person name="Zaremba-Niedzwiedzka K."/>
            <person name="Martijn J."/>
            <person name="Lind A.E."/>
            <person name="van Eijk R."/>
            <person name="Schleper C."/>
            <person name="Guy L."/>
            <person name="Ettema T.J."/>
        </authorList>
    </citation>
    <scope>NUCLEOTIDE SEQUENCE</scope>
</reference>
<evidence type="ECO:0000313" key="1">
    <source>
        <dbReference type="EMBL" id="KKM48719.1"/>
    </source>
</evidence>
<proteinExistence type="predicted"/>
<protein>
    <submittedName>
        <fullName evidence="1">Uncharacterized protein</fullName>
    </submittedName>
</protein>
<dbReference type="EMBL" id="LAZR01011990">
    <property type="protein sequence ID" value="KKM48719.1"/>
    <property type="molecule type" value="Genomic_DNA"/>
</dbReference>
<organism evidence="1">
    <name type="scientific">marine sediment metagenome</name>
    <dbReference type="NCBI Taxonomy" id="412755"/>
    <lineage>
        <taxon>unclassified sequences</taxon>
        <taxon>metagenomes</taxon>
        <taxon>ecological metagenomes</taxon>
    </lineage>
</organism>
<comment type="caution">
    <text evidence="1">The sequence shown here is derived from an EMBL/GenBank/DDBJ whole genome shotgun (WGS) entry which is preliminary data.</text>
</comment>
<sequence>MNIDRKNSTDMNKRLVHALVSLGVTAQRTSKAFRDLGKTMTYMKPNICKMKWKKKTRPWR</sequence>
<name>A0A0F9J9I9_9ZZZZ</name>